<feature type="transmembrane region" description="Helical" evidence="2">
    <location>
        <begin position="132"/>
        <end position="153"/>
    </location>
</feature>
<reference evidence="3" key="1">
    <citation type="submission" date="2021-05" db="EMBL/GenBank/DDBJ databases">
        <title>A free-living protist that lacks canonical eukaryotic 1 DNA replication and segregation systems.</title>
        <authorList>
            <person name="Salas-Leiva D.E."/>
            <person name="Tromer E.C."/>
            <person name="Curtis B.A."/>
            <person name="Jerlstrom-Hultqvist J."/>
            <person name="Kolisko M."/>
            <person name="Yi Z."/>
            <person name="Salas-Leiva J.S."/>
            <person name="Gallot-Lavallee L."/>
            <person name="Kops G.J.P.L."/>
            <person name="Archibald J.M."/>
            <person name="Simpson A.G.B."/>
            <person name="Roger A.J."/>
        </authorList>
    </citation>
    <scope>NUCLEOTIDE SEQUENCE</scope>
    <source>
        <strain evidence="3">BICM</strain>
    </source>
</reference>
<feature type="transmembrane region" description="Helical" evidence="2">
    <location>
        <begin position="165"/>
        <end position="185"/>
    </location>
</feature>
<dbReference type="AlphaFoldDB" id="A0A8J6ATI1"/>
<keyword evidence="2" id="KW-0472">Membrane</keyword>
<proteinExistence type="predicted"/>
<sequence length="201" mass="22471">MSLLNEQRGRERSKSTIVNFEDVEAQSSTNDDSGTHSDHIEELNELMPQQFTPAAKTKTIVHAITRITHHQPTDPSTVNQLNQMRHKLFPALNASNRVAILATGAILAFILYPITIGVYFISRLAFSKQLNIMWVAGIIGVVVNLVEFAVEVATYKTRRASAKRWFKLFLAVTILMFTLAVFMLIGAPLLEYAVKKIDSAL</sequence>
<evidence type="ECO:0000313" key="3">
    <source>
        <dbReference type="EMBL" id="KAG9394201.1"/>
    </source>
</evidence>
<name>A0A8J6ATI1_9EUKA</name>
<evidence type="ECO:0000256" key="2">
    <source>
        <dbReference type="SAM" id="Phobius"/>
    </source>
</evidence>
<accession>A0A8J6ATI1</accession>
<dbReference type="Proteomes" id="UP000717585">
    <property type="component" value="Unassembled WGS sequence"/>
</dbReference>
<keyword evidence="4" id="KW-1185">Reference proteome</keyword>
<dbReference type="EMBL" id="JAHDYR010000016">
    <property type="protein sequence ID" value="KAG9394201.1"/>
    <property type="molecule type" value="Genomic_DNA"/>
</dbReference>
<keyword evidence="2" id="KW-0812">Transmembrane</keyword>
<protein>
    <submittedName>
        <fullName evidence="3">Uncharacterized protein</fullName>
    </submittedName>
</protein>
<gene>
    <name evidence="3" type="ORF">J8273_4303</name>
</gene>
<comment type="caution">
    <text evidence="3">The sequence shown here is derived from an EMBL/GenBank/DDBJ whole genome shotgun (WGS) entry which is preliminary data.</text>
</comment>
<feature type="region of interest" description="Disordered" evidence="1">
    <location>
        <begin position="1"/>
        <end position="37"/>
    </location>
</feature>
<evidence type="ECO:0000256" key="1">
    <source>
        <dbReference type="SAM" id="MobiDB-lite"/>
    </source>
</evidence>
<evidence type="ECO:0000313" key="4">
    <source>
        <dbReference type="Proteomes" id="UP000717585"/>
    </source>
</evidence>
<organism evidence="3 4">
    <name type="scientific">Carpediemonas membranifera</name>
    <dbReference type="NCBI Taxonomy" id="201153"/>
    <lineage>
        <taxon>Eukaryota</taxon>
        <taxon>Metamonada</taxon>
        <taxon>Carpediemonas-like organisms</taxon>
        <taxon>Carpediemonas</taxon>
    </lineage>
</organism>
<feature type="transmembrane region" description="Helical" evidence="2">
    <location>
        <begin position="98"/>
        <end position="120"/>
    </location>
</feature>
<keyword evidence="2" id="KW-1133">Transmembrane helix</keyword>